<sequence length="194" mass="23840">MGSHRNYNLMIETLVIFKRYLSGDSPLESKLRKLEFSSMNEEDNLPTNQELSKELEIPRVKLNKELRVLYEKFIEGTWDSPPEIKEVFHTIVISIPYDERKQKHGKNWYYEPDERSTHFRLKLTHTPRIGEQLDLSFIERNEKFKRGYVYDISHCIYGDVHDIQVHVHPFKNYYHQWEKMKDEHEWWERQRRNW</sequence>
<name>A0A239LE15_EKHLU</name>
<organism evidence="1 2">
    <name type="scientific">Ekhidna lutea</name>
    <dbReference type="NCBI Taxonomy" id="447679"/>
    <lineage>
        <taxon>Bacteria</taxon>
        <taxon>Pseudomonadati</taxon>
        <taxon>Bacteroidota</taxon>
        <taxon>Cytophagia</taxon>
        <taxon>Cytophagales</taxon>
        <taxon>Reichenbachiellaceae</taxon>
        <taxon>Ekhidna</taxon>
    </lineage>
</organism>
<accession>A0A239LE15</accession>
<reference evidence="1 2" key="1">
    <citation type="submission" date="2017-06" db="EMBL/GenBank/DDBJ databases">
        <authorList>
            <person name="Kim H.J."/>
            <person name="Triplett B.A."/>
        </authorList>
    </citation>
    <scope>NUCLEOTIDE SEQUENCE [LARGE SCALE GENOMIC DNA]</scope>
    <source>
        <strain evidence="1 2">DSM 19307</strain>
    </source>
</reference>
<evidence type="ECO:0000313" key="2">
    <source>
        <dbReference type="Proteomes" id="UP000198393"/>
    </source>
</evidence>
<evidence type="ECO:0000313" key="1">
    <source>
        <dbReference type="EMBL" id="SNT28565.1"/>
    </source>
</evidence>
<keyword evidence="2" id="KW-1185">Reference proteome</keyword>
<dbReference type="AlphaFoldDB" id="A0A239LE15"/>
<proteinExistence type="predicted"/>
<dbReference type="EMBL" id="FZPD01000005">
    <property type="protein sequence ID" value="SNT28565.1"/>
    <property type="molecule type" value="Genomic_DNA"/>
</dbReference>
<gene>
    <name evidence="1" type="ORF">SAMN05421640_3187</name>
</gene>
<protein>
    <submittedName>
        <fullName evidence="1">Uncharacterized protein</fullName>
    </submittedName>
</protein>
<dbReference type="Proteomes" id="UP000198393">
    <property type="component" value="Unassembled WGS sequence"/>
</dbReference>